<evidence type="ECO:0000256" key="1">
    <source>
        <dbReference type="SAM" id="MobiDB-lite"/>
    </source>
</evidence>
<keyword evidence="3" id="KW-1185">Reference proteome</keyword>
<dbReference type="EMBL" id="ML119058">
    <property type="protein sequence ID" value="ROT36711.1"/>
    <property type="molecule type" value="Genomic_DNA"/>
</dbReference>
<proteinExistence type="predicted"/>
<dbReference type="Proteomes" id="UP000272025">
    <property type="component" value="Unassembled WGS sequence"/>
</dbReference>
<evidence type="ECO:0000313" key="3">
    <source>
        <dbReference type="Proteomes" id="UP000272025"/>
    </source>
</evidence>
<feature type="compositionally biased region" description="Low complexity" evidence="1">
    <location>
        <begin position="221"/>
        <end position="230"/>
    </location>
</feature>
<evidence type="ECO:0000313" key="2">
    <source>
        <dbReference type="EMBL" id="ROT36711.1"/>
    </source>
</evidence>
<dbReference type="OrthoDB" id="5985073at2759"/>
<protein>
    <submittedName>
        <fullName evidence="2">Uncharacterized protein</fullName>
    </submittedName>
</protein>
<name>A0A3N2PQB3_SODAK</name>
<accession>A0A3N2PQB3</accession>
<feature type="region of interest" description="Disordered" evidence="1">
    <location>
        <begin position="81"/>
        <end position="100"/>
    </location>
</feature>
<gene>
    <name evidence="2" type="ORF">SODALDRAFT_361534</name>
</gene>
<dbReference type="AlphaFoldDB" id="A0A3N2PQB3"/>
<reference evidence="2 3" key="1">
    <citation type="journal article" date="2018" name="Mol. Ecol.">
        <title>The obligate alkalophilic soda-lake fungus Sodiomyces alkalinus has shifted to a protein diet.</title>
        <authorList>
            <person name="Grum-Grzhimaylo A.A."/>
            <person name="Falkoski D.L."/>
            <person name="van den Heuvel J."/>
            <person name="Valero-Jimenez C.A."/>
            <person name="Min B."/>
            <person name="Choi I.G."/>
            <person name="Lipzen A."/>
            <person name="Daum C.G."/>
            <person name="Aanen D.K."/>
            <person name="Tsang A."/>
            <person name="Henrissat B."/>
            <person name="Bilanenko E.N."/>
            <person name="de Vries R.P."/>
            <person name="van Kan J.A.L."/>
            <person name="Grigoriev I.V."/>
            <person name="Debets A.J.M."/>
        </authorList>
    </citation>
    <scope>NUCLEOTIDE SEQUENCE [LARGE SCALE GENOMIC DNA]</scope>
    <source>
        <strain evidence="2 3">F11</strain>
    </source>
</reference>
<sequence>MTGSTTPQGLDPCCAVHGSALNRVPPCALIFQLQRNVYLMESPNKFNCHSTSFPEAGNRALINDEHRRDLIIFTKAPACRGGPEAGGGDGPEHGVRTSKRPSKYDVSYPYVALRPLLCRSADIHGPEHPFISPFAATCTMRWSFILLNLAIAASPASAASWQYISPNALPSDSLSASCVEALVVALLLLQIEGLRTGEKICIMNQCKTYTVQENDTRQGIAAESPTSSEETPAEPTPTELPIREKCAKKSWKRTTNLTIKNFHAM</sequence>
<dbReference type="RefSeq" id="XP_028464517.1">
    <property type="nucleotide sequence ID" value="XM_028614380.1"/>
</dbReference>
<feature type="region of interest" description="Disordered" evidence="1">
    <location>
        <begin position="217"/>
        <end position="241"/>
    </location>
</feature>
<organism evidence="2 3">
    <name type="scientific">Sodiomyces alkalinus (strain CBS 110278 / VKM F-3762 / F11)</name>
    <name type="common">Alkaliphilic filamentous fungus</name>
    <dbReference type="NCBI Taxonomy" id="1314773"/>
    <lineage>
        <taxon>Eukaryota</taxon>
        <taxon>Fungi</taxon>
        <taxon>Dikarya</taxon>
        <taxon>Ascomycota</taxon>
        <taxon>Pezizomycotina</taxon>
        <taxon>Sordariomycetes</taxon>
        <taxon>Hypocreomycetidae</taxon>
        <taxon>Glomerellales</taxon>
        <taxon>Plectosphaerellaceae</taxon>
        <taxon>Sodiomyces</taxon>
    </lineage>
</organism>
<dbReference type="GeneID" id="39582858"/>